<dbReference type="PANTHER" id="PTHR42070">
    <property type="entry name" value="FILAMENT ASSOCIATED PROTEIN, PUTATIVE (AFU_ORTHOLOGUE AFUA_8G06630)-RELATED"/>
    <property type="match status" value="1"/>
</dbReference>
<dbReference type="GeneID" id="83203250"/>
<dbReference type="PANTHER" id="PTHR42070:SF1">
    <property type="entry name" value="FILAMENT ASSOCIATED PROTEIN, PUTATIVE (AFU_ORTHOLOGUE AFUA_8G06630)-RELATED"/>
    <property type="match status" value="1"/>
</dbReference>
<feature type="compositionally biased region" description="Low complexity" evidence="1">
    <location>
        <begin position="107"/>
        <end position="119"/>
    </location>
</feature>
<reference evidence="2" key="2">
    <citation type="journal article" date="2023" name="IMA Fungus">
        <title>Comparative genomic study of the Penicillium genus elucidates a diverse pangenome and 15 lateral gene transfer events.</title>
        <authorList>
            <person name="Petersen C."/>
            <person name="Sorensen T."/>
            <person name="Nielsen M.R."/>
            <person name="Sondergaard T.E."/>
            <person name="Sorensen J.L."/>
            <person name="Fitzpatrick D.A."/>
            <person name="Frisvad J.C."/>
            <person name="Nielsen K.L."/>
        </authorList>
    </citation>
    <scope>NUCLEOTIDE SEQUENCE</scope>
    <source>
        <strain evidence="2">IBT 19713</strain>
    </source>
</reference>
<dbReference type="RefSeq" id="XP_058328837.1">
    <property type="nucleotide sequence ID" value="XM_058475947.1"/>
</dbReference>
<evidence type="ECO:0000313" key="2">
    <source>
        <dbReference type="EMBL" id="KAJ5225426.1"/>
    </source>
</evidence>
<feature type="compositionally biased region" description="Polar residues" evidence="1">
    <location>
        <begin position="125"/>
        <end position="140"/>
    </location>
</feature>
<reference evidence="2" key="1">
    <citation type="submission" date="2022-11" db="EMBL/GenBank/DDBJ databases">
        <authorList>
            <person name="Petersen C."/>
        </authorList>
    </citation>
    <scope>NUCLEOTIDE SEQUENCE</scope>
    <source>
        <strain evidence="2">IBT 19713</strain>
    </source>
</reference>
<evidence type="ECO:0000313" key="3">
    <source>
        <dbReference type="Proteomes" id="UP001150941"/>
    </source>
</evidence>
<dbReference type="Gene3D" id="1.20.5.170">
    <property type="match status" value="1"/>
</dbReference>
<accession>A0A9W9TJT8</accession>
<evidence type="ECO:0000256" key="1">
    <source>
        <dbReference type="SAM" id="MobiDB-lite"/>
    </source>
</evidence>
<dbReference type="Proteomes" id="UP001150941">
    <property type="component" value="Unassembled WGS sequence"/>
</dbReference>
<dbReference type="EMBL" id="JAPQKS010000005">
    <property type="protein sequence ID" value="KAJ5225426.1"/>
    <property type="molecule type" value="Genomic_DNA"/>
</dbReference>
<keyword evidence="3" id="KW-1185">Reference proteome</keyword>
<comment type="caution">
    <text evidence="2">The sequence shown here is derived from an EMBL/GenBank/DDBJ whole genome shotgun (WGS) entry which is preliminary data.</text>
</comment>
<organism evidence="2 3">
    <name type="scientific">Penicillium chermesinum</name>
    <dbReference type="NCBI Taxonomy" id="63820"/>
    <lineage>
        <taxon>Eukaryota</taxon>
        <taxon>Fungi</taxon>
        <taxon>Dikarya</taxon>
        <taxon>Ascomycota</taxon>
        <taxon>Pezizomycotina</taxon>
        <taxon>Eurotiomycetes</taxon>
        <taxon>Eurotiomycetidae</taxon>
        <taxon>Eurotiales</taxon>
        <taxon>Aspergillaceae</taxon>
        <taxon>Penicillium</taxon>
    </lineage>
</organism>
<sequence length="247" mass="27446">MDQDSDRKHSERLARIRENQRKSRAKKQEYIRELEQRLETCKGEAKVDCIKYLLKLQALEAENGCLRELLGTLDVSAETIQEYLRSQARGPGVAADYKIAIPGLVRPAAPNAPRASASRSRSRTNQKSASSGGSNHQVDQIGQAPNDGQTEVNLPYRDTNLETPESGTQSPAGEGLDVADKKEMDTADATLHTKAHDLICQYNTRGIDMDEIWQRLAPAIIVDREGNCCRVQNQALFQILDEISSEI</sequence>
<feature type="region of interest" description="Disordered" evidence="1">
    <location>
        <begin position="1"/>
        <end position="27"/>
    </location>
</feature>
<protein>
    <recommendedName>
        <fullName evidence="4">BZIP domain-containing protein</fullName>
    </recommendedName>
</protein>
<proteinExistence type="predicted"/>
<gene>
    <name evidence="2" type="ORF">N7468_006651</name>
</gene>
<evidence type="ECO:0008006" key="4">
    <source>
        <dbReference type="Google" id="ProtNLM"/>
    </source>
</evidence>
<feature type="compositionally biased region" description="Polar residues" evidence="1">
    <location>
        <begin position="161"/>
        <end position="171"/>
    </location>
</feature>
<name>A0A9W9TJT8_9EURO</name>
<dbReference type="CDD" id="cd14688">
    <property type="entry name" value="bZIP_YAP"/>
    <property type="match status" value="1"/>
</dbReference>
<dbReference type="AlphaFoldDB" id="A0A9W9TJT8"/>
<feature type="region of interest" description="Disordered" evidence="1">
    <location>
        <begin position="107"/>
        <end position="176"/>
    </location>
</feature>
<dbReference type="OrthoDB" id="4505928at2759"/>